<reference evidence="1" key="2">
    <citation type="journal article" date="2015" name="Fish Shellfish Immunol.">
        <title>Early steps in the European eel (Anguilla anguilla)-Vibrio vulnificus interaction in the gills: Role of the RtxA13 toxin.</title>
        <authorList>
            <person name="Callol A."/>
            <person name="Pajuelo D."/>
            <person name="Ebbesson L."/>
            <person name="Teles M."/>
            <person name="MacKenzie S."/>
            <person name="Amaro C."/>
        </authorList>
    </citation>
    <scope>NUCLEOTIDE SEQUENCE</scope>
</reference>
<dbReference type="AlphaFoldDB" id="A0A0E9XCA6"/>
<organism evidence="1">
    <name type="scientific">Anguilla anguilla</name>
    <name type="common">European freshwater eel</name>
    <name type="synonym">Muraena anguilla</name>
    <dbReference type="NCBI Taxonomy" id="7936"/>
    <lineage>
        <taxon>Eukaryota</taxon>
        <taxon>Metazoa</taxon>
        <taxon>Chordata</taxon>
        <taxon>Craniata</taxon>
        <taxon>Vertebrata</taxon>
        <taxon>Euteleostomi</taxon>
        <taxon>Actinopterygii</taxon>
        <taxon>Neopterygii</taxon>
        <taxon>Teleostei</taxon>
        <taxon>Anguilliformes</taxon>
        <taxon>Anguillidae</taxon>
        <taxon>Anguilla</taxon>
    </lineage>
</organism>
<name>A0A0E9XCA6_ANGAN</name>
<reference evidence="1" key="1">
    <citation type="submission" date="2014-11" db="EMBL/GenBank/DDBJ databases">
        <authorList>
            <person name="Amaro Gonzalez C."/>
        </authorList>
    </citation>
    <scope>NUCLEOTIDE SEQUENCE</scope>
</reference>
<sequence length="22" mass="2341">MPSIMSGGNQAPLITWAIPSLR</sequence>
<evidence type="ECO:0000313" key="1">
    <source>
        <dbReference type="EMBL" id="JAH99303.1"/>
    </source>
</evidence>
<proteinExistence type="predicted"/>
<dbReference type="EMBL" id="GBXM01009274">
    <property type="protein sequence ID" value="JAH99303.1"/>
    <property type="molecule type" value="Transcribed_RNA"/>
</dbReference>
<protein>
    <submittedName>
        <fullName evidence="1">Uncharacterized protein</fullName>
    </submittedName>
</protein>
<accession>A0A0E9XCA6</accession>